<dbReference type="GO" id="GO:0000978">
    <property type="term" value="F:RNA polymerase II cis-regulatory region sequence-specific DNA binding"/>
    <property type="evidence" value="ECO:0007669"/>
    <property type="project" value="TreeGrafter"/>
</dbReference>
<evidence type="ECO:0000259" key="6">
    <source>
        <dbReference type="SMART" id="SM00906"/>
    </source>
</evidence>
<proteinExistence type="predicted"/>
<dbReference type="VEuPathDB" id="FungiDB:Z520_05961"/>
<dbReference type="AlphaFoldDB" id="A0A0D2H9U9"/>
<dbReference type="EMBL" id="KN848071">
    <property type="protein sequence ID" value="KIX98660.1"/>
    <property type="molecule type" value="Genomic_DNA"/>
</dbReference>
<evidence type="ECO:0000313" key="7">
    <source>
        <dbReference type="EMBL" id="KIX98660.1"/>
    </source>
</evidence>
<dbReference type="GeneID" id="27711707"/>
<accession>A0A0D2H9U9</accession>
<keyword evidence="2" id="KW-0238">DNA-binding</keyword>
<sequence length="768" mass="85648">MLSRSGARHLGRGQCLLRKTYGDQLVVRANDAGSRWHAAIADTESRAVTVVGQNAPSATRWDVSALMNKLGQQQPSLWEGEQRLEEMESSMKLLQQTRSAVHTDSQFANSSLPSAPGSTVPPERSTQYSANAEMGEIDTSEDAIDGMGAIKFTDEEDCGYFGPSSNVAFVRHISLALAKASGQSQTIQTRTTNSSTAGAEWMRVSRPHYVHGEINESNLSHSRRSVNIYALPPDAYTWRLIKEYFQKTGQLLPFIHEESFCETYFQLKRTNFTMARRTWLGLLNMILAMATTLTVDGYTSSEERIAESDVYYQRANGLCERESRTNISLELVQYLLIVGQYLQGTQKSVRAWTVHGLAITTALQLGLHSPRTNRDFPPLESEIRKRVWFGCILLDRTLSMTYGRACMIPEKYVKLELPIADIQVVGQTPSTDARRRMDAMYFRATIALYSVMYQIIDTCYGQNLGLEEYLPVSEIISLTLQGETQLNEWKNQILPSQNLRVCSTPLCSQDLDKLEAKDKIKERFNLVLSLRFHNLHILLHRPILEKLLDVHGGGGGASSGGGGDSETNMMRQVCISSVENCVDSAMIIISIVHTVVLSNGWRRDLLGAWNYSLFYTFNAGLVIIAGLLVSPKETVGGAEDGGDIAPPPPSSQWKFLESSAIYLNMAIEALQNLDRGNRVVQRIVDYLSQLALAVFSLSSRNLDANSILPSVNSYDAFASAGNHPDLLPTTRSSHQTIGQKEFPMEIDLSEFTLDTDLDWFTRHLEPNR</sequence>
<keyword evidence="1" id="KW-0805">Transcription regulation</keyword>
<evidence type="ECO:0000313" key="8">
    <source>
        <dbReference type="Proteomes" id="UP000053411"/>
    </source>
</evidence>
<feature type="compositionally biased region" description="Polar residues" evidence="5">
    <location>
        <begin position="97"/>
        <end position="117"/>
    </location>
</feature>
<dbReference type="GO" id="GO:0000981">
    <property type="term" value="F:DNA-binding transcription factor activity, RNA polymerase II-specific"/>
    <property type="evidence" value="ECO:0007669"/>
    <property type="project" value="TreeGrafter"/>
</dbReference>
<keyword evidence="8" id="KW-1185">Reference proteome</keyword>
<dbReference type="Proteomes" id="UP000053411">
    <property type="component" value="Unassembled WGS sequence"/>
</dbReference>
<dbReference type="OrthoDB" id="3364175at2759"/>
<organism evidence="7 8">
    <name type="scientific">Fonsecaea multimorphosa CBS 102226</name>
    <dbReference type="NCBI Taxonomy" id="1442371"/>
    <lineage>
        <taxon>Eukaryota</taxon>
        <taxon>Fungi</taxon>
        <taxon>Dikarya</taxon>
        <taxon>Ascomycota</taxon>
        <taxon>Pezizomycotina</taxon>
        <taxon>Eurotiomycetes</taxon>
        <taxon>Chaetothyriomycetidae</taxon>
        <taxon>Chaetothyriales</taxon>
        <taxon>Herpotrichiellaceae</taxon>
        <taxon>Fonsecaea</taxon>
    </lineage>
</organism>
<dbReference type="GO" id="GO:0006351">
    <property type="term" value="P:DNA-templated transcription"/>
    <property type="evidence" value="ECO:0007669"/>
    <property type="project" value="InterPro"/>
</dbReference>
<keyword evidence="3" id="KW-0804">Transcription</keyword>
<dbReference type="PANTHER" id="PTHR47424:SF3">
    <property type="entry name" value="REGULATORY PROTEIN GAL4"/>
    <property type="match status" value="1"/>
</dbReference>
<dbReference type="RefSeq" id="XP_016632783.1">
    <property type="nucleotide sequence ID" value="XM_016776464.1"/>
</dbReference>
<dbReference type="InterPro" id="IPR051127">
    <property type="entry name" value="Fungal_SecMet_Regulators"/>
</dbReference>
<dbReference type="CDD" id="cd12148">
    <property type="entry name" value="fungal_TF_MHR"/>
    <property type="match status" value="1"/>
</dbReference>
<gene>
    <name evidence="7" type="ORF">Z520_05961</name>
</gene>
<name>A0A0D2H9U9_9EURO</name>
<evidence type="ECO:0000256" key="4">
    <source>
        <dbReference type="ARBA" id="ARBA00023242"/>
    </source>
</evidence>
<feature type="domain" description="Xylanolytic transcriptional activator regulatory" evidence="6">
    <location>
        <begin position="351"/>
        <end position="424"/>
    </location>
</feature>
<protein>
    <recommendedName>
        <fullName evidence="6">Xylanolytic transcriptional activator regulatory domain-containing protein</fullName>
    </recommendedName>
</protein>
<dbReference type="InterPro" id="IPR007219">
    <property type="entry name" value="XnlR_reg_dom"/>
</dbReference>
<dbReference type="GO" id="GO:0000435">
    <property type="term" value="P:positive regulation of transcription from RNA polymerase II promoter by galactose"/>
    <property type="evidence" value="ECO:0007669"/>
    <property type="project" value="TreeGrafter"/>
</dbReference>
<reference evidence="7 8" key="1">
    <citation type="submission" date="2015-01" db="EMBL/GenBank/DDBJ databases">
        <title>The Genome Sequence of Fonsecaea multimorphosa CBS 102226.</title>
        <authorList>
            <consortium name="The Broad Institute Genomics Platform"/>
            <person name="Cuomo C."/>
            <person name="de Hoog S."/>
            <person name="Gorbushina A."/>
            <person name="Stielow B."/>
            <person name="Teixiera M."/>
            <person name="Abouelleil A."/>
            <person name="Chapman S.B."/>
            <person name="Priest M."/>
            <person name="Young S.K."/>
            <person name="Wortman J."/>
            <person name="Nusbaum C."/>
            <person name="Birren B."/>
        </authorList>
    </citation>
    <scope>NUCLEOTIDE SEQUENCE [LARGE SCALE GENOMIC DNA]</scope>
    <source>
        <strain evidence="7 8">CBS 102226</strain>
    </source>
</reference>
<evidence type="ECO:0000256" key="2">
    <source>
        <dbReference type="ARBA" id="ARBA00023125"/>
    </source>
</evidence>
<keyword evidence="4" id="KW-0539">Nucleus</keyword>
<feature type="region of interest" description="Disordered" evidence="5">
    <location>
        <begin position="97"/>
        <end position="128"/>
    </location>
</feature>
<dbReference type="GO" id="GO:0008270">
    <property type="term" value="F:zinc ion binding"/>
    <property type="evidence" value="ECO:0007669"/>
    <property type="project" value="InterPro"/>
</dbReference>
<dbReference type="PANTHER" id="PTHR47424">
    <property type="entry name" value="REGULATORY PROTEIN GAL4"/>
    <property type="match status" value="1"/>
</dbReference>
<evidence type="ECO:0000256" key="1">
    <source>
        <dbReference type="ARBA" id="ARBA00023015"/>
    </source>
</evidence>
<dbReference type="STRING" id="1442371.A0A0D2H9U9"/>
<dbReference type="Pfam" id="PF04082">
    <property type="entry name" value="Fungal_trans"/>
    <property type="match status" value="1"/>
</dbReference>
<dbReference type="SMART" id="SM00906">
    <property type="entry name" value="Fungal_trans"/>
    <property type="match status" value="1"/>
</dbReference>
<evidence type="ECO:0000256" key="3">
    <source>
        <dbReference type="ARBA" id="ARBA00023163"/>
    </source>
</evidence>
<evidence type="ECO:0000256" key="5">
    <source>
        <dbReference type="SAM" id="MobiDB-lite"/>
    </source>
</evidence>
<dbReference type="GO" id="GO:0005634">
    <property type="term" value="C:nucleus"/>
    <property type="evidence" value="ECO:0007669"/>
    <property type="project" value="TreeGrafter"/>
</dbReference>